<sequence>MITKPLDLASAADLAADIMSAAFGLTPAEELQRRDIFAEHARHPGLIARGAFDGSRLVGFCYGFPAGDRSWWERQVHTRLAAVGAASWLSADTLELTELHVHPDHQGHGLGRTLITEVCDASPAARVLLSVRVESTAARHLYATLGFTELTTPFLFGGIPPRYLLMGAHQPLHRRTAHPATRGDNP</sequence>
<comment type="caution">
    <text evidence="2">The sequence shown here is derived from an EMBL/GenBank/DDBJ whole genome shotgun (WGS) entry which is preliminary data.</text>
</comment>
<feature type="domain" description="N-acetyltransferase" evidence="1">
    <location>
        <begin position="1"/>
        <end position="171"/>
    </location>
</feature>
<keyword evidence="3" id="KW-1185">Reference proteome</keyword>
<keyword evidence="2" id="KW-0687">Ribonucleoprotein</keyword>
<dbReference type="EMBL" id="JAVDYC010000001">
    <property type="protein sequence ID" value="MDR7322011.1"/>
    <property type="molecule type" value="Genomic_DNA"/>
</dbReference>
<dbReference type="GO" id="GO:0016747">
    <property type="term" value="F:acyltransferase activity, transferring groups other than amino-acyl groups"/>
    <property type="evidence" value="ECO:0007669"/>
    <property type="project" value="InterPro"/>
</dbReference>
<accession>A0AAE3ZNI0</accession>
<dbReference type="Gene3D" id="3.40.630.30">
    <property type="match status" value="1"/>
</dbReference>
<proteinExistence type="predicted"/>
<dbReference type="PANTHER" id="PTHR43072:SF60">
    <property type="entry name" value="L-2,4-DIAMINOBUTYRIC ACID ACETYLTRANSFERASE"/>
    <property type="match status" value="1"/>
</dbReference>
<organism evidence="2 3">
    <name type="scientific">Catenuloplanes niger</name>
    <dbReference type="NCBI Taxonomy" id="587534"/>
    <lineage>
        <taxon>Bacteria</taxon>
        <taxon>Bacillati</taxon>
        <taxon>Actinomycetota</taxon>
        <taxon>Actinomycetes</taxon>
        <taxon>Micromonosporales</taxon>
        <taxon>Micromonosporaceae</taxon>
        <taxon>Catenuloplanes</taxon>
    </lineage>
</organism>
<evidence type="ECO:0000313" key="2">
    <source>
        <dbReference type="EMBL" id="MDR7322011.1"/>
    </source>
</evidence>
<dbReference type="PANTHER" id="PTHR43072">
    <property type="entry name" value="N-ACETYLTRANSFERASE"/>
    <property type="match status" value="1"/>
</dbReference>
<dbReference type="Proteomes" id="UP001183629">
    <property type="component" value="Unassembled WGS sequence"/>
</dbReference>
<dbReference type="AlphaFoldDB" id="A0AAE3ZNI0"/>
<name>A0AAE3ZNI0_9ACTN</name>
<protein>
    <submittedName>
        <fullName evidence="2">Ribosomal protein S18 acetylase RimI-like enzyme</fullName>
    </submittedName>
</protein>
<evidence type="ECO:0000313" key="3">
    <source>
        <dbReference type="Proteomes" id="UP001183629"/>
    </source>
</evidence>
<dbReference type="Pfam" id="PF00583">
    <property type="entry name" value="Acetyltransf_1"/>
    <property type="match status" value="1"/>
</dbReference>
<gene>
    <name evidence="2" type="ORF">J2S44_002261</name>
</gene>
<dbReference type="CDD" id="cd04301">
    <property type="entry name" value="NAT_SF"/>
    <property type="match status" value="1"/>
</dbReference>
<dbReference type="InterPro" id="IPR000182">
    <property type="entry name" value="GNAT_dom"/>
</dbReference>
<evidence type="ECO:0000259" key="1">
    <source>
        <dbReference type="PROSITE" id="PS51186"/>
    </source>
</evidence>
<reference evidence="2 3" key="1">
    <citation type="submission" date="2023-07" db="EMBL/GenBank/DDBJ databases">
        <title>Sequencing the genomes of 1000 actinobacteria strains.</title>
        <authorList>
            <person name="Klenk H.-P."/>
        </authorList>
    </citation>
    <scope>NUCLEOTIDE SEQUENCE [LARGE SCALE GENOMIC DNA]</scope>
    <source>
        <strain evidence="2 3">DSM 44711</strain>
    </source>
</reference>
<dbReference type="PROSITE" id="PS51186">
    <property type="entry name" value="GNAT"/>
    <property type="match status" value="1"/>
</dbReference>
<dbReference type="SUPFAM" id="SSF55729">
    <property type="entry name" value="Acyl-CoA N-acyltransferases (Nat)"/>
    <property type="match status" value="1"/>
</dbReference>
<keyword evidence="2" id="KW-0689">Ribosomal protein</keyword>
<dbReference type="RefSeq" id="WP_310411712.1">
    <property type="nucleotide sequence ID" value="NZ_JAVDYC010000001.1"/>
</dbReference>
<dbReference type="InterPro" id="IPR016181">
    <property type="entry name" value="Acyl_CoA_acyltransferase"/>
</dbReference>
<dbReference type="GO" id="GO:0005840">
    <property type="term" value="C:ribosome"/>
    <property type="evidence" value="ECO:0007669"/>
    <property type="project" value="UniProtKB-KW"/>
</dbReference>